<evidence type="ECO:0000256" key="1">
    <source>
        <dbReference type="SAM" id="Phobius"/>
    </source>
</evidence>
<protein>
    <recommendedName>
        <fullName evidence="4">DUF2570 domain-containing protein</fullName>
    </recommendedName>
</protein>
<feature type="transmembrane region" description="Helical" evidence="1">
    <location>
        <begin position="12"/>
        <end position="29"/>
    </location>
</feature>
<sequence length="177" mass="19688">MKNVLSVLLNGWLWGVVFFGLWMFSLLSAGQSEGQHKDKVITDQQKVIDNAYTSFDIFDRAAAANASRSMQADAKSQEKQIEYRTIIRKESTCNLYIPQPVADGLLSHTYAIRESAMRSAPGITDTTGTGSVATRRLTYCRAVEWIEPLLTALDNANGQLMGIRKADVERNGKLQSR</sequence>
<keyword evidence="1" id="KW-1133">Transmembrane helix</keyword>
<keyword evidence="1" id="KW-0812">Transmembrane</keyword>
<gene>
    <name evidence="2" type="ORF">F4V73_02065</name>
</gene>
<accession>A0A5M9R8R5</accession>
<comment type="caution">
    <text evidence="2">The sequence shown here is derived from an EMBL/GenBank/DDBJ whole genome shotgun (WGS) entry which is preliminary data.</text>
</comment>
<evidence type="ECO:0000313" key="2">
    <source>
        <dbReference type="EMBL" id="KAA8716689.1"/>
    </source>
</evidence>
<dbReference type="EMBL" id="VXKB01000001">
    <property type="protein sequence ID" value="KAA8716689.1"/>
    <property type="molecule type" value="Genomic_DNA"/>
</dbReference>
<keyword evidence="1" id="KW-0472">Membrane</keyword>
<evidence type="ECO:0000313" key="3">
    <source>
        <dbReference type="Proteomes" id="UP000322181"/>
    </source>
</evidence>
<organism evidence="2 3">
    <name type="scientific">Morganella psychrotolerans</name>
    <dbReference type="NCBI Taxonomy" id="368603"/>
    <lineage>
        <taxon>Bacteria</taxon>
        <taxon>Pseudomonadati</taxon>
        <taxon>Pseudomonadota</taxon>
        <taxon>Gammaproteobacteria</taxon>
        <taxon>Enterobacterales</taxon>
        <taxon>Morganellaceae</taxon>
        <taxon>Morganella</taxon>
    </lineage>
</organism>
<dbReference type="Proteomes" id="UP000322181">
    <property type="component" value="Unassembled WGS sequence"/>
</dbReference>
<dbReference type="RefSeq" id="WP_067363810.1">
    <property type="nucleotide sequence ID" value="NZ_BAAAFS010000001.1"/>
</dbReference>
<reference evidence="2 3" key="1">
    <citation type="submission" date="2019-09" db="EMBL/GenBank/DDBJ databases">
        <title>Draft genome sequence of various Type strains from the CCUG.</title>
        <authorList>
            <person name="Pineiro-Iglesias B."/>
            <person name="Tunovic T."/>
            <person name="Unosson C."/>
            <person name="Inganas E."/>
            <person name="Ohlen M."/>
            <person name="Cardew S."/>
            <person name="Jensie-Markopoulos S."/>
            <person name="Salva-Serra F."/>
            <person name="Jaen-Luchoro D."/>
            <person name="Karlsson R."/>
            <person name="Svensson-Stadler L."/>
            <person name="Chun J."/>
            <person name="Moore E."/>
        </authorList>
    </citation>
    <scope>NUCLEOTIDE SEQUENCE [LARGE SCALE GENOMIC DNA]</scope>
    <source>
        <strain evidence="2 3">CCUG 53682T</strain>
    </source>
</reference>
<dbReference type="OrthoDB" id="6594862at2"/>
<proteinExistence type="predicted"/>
<dbReference type="AlphaFoldDB" id="A0A5M9R8R5"/>
<name>A0A5M9R8R5_9GAMM</name>
<evidence type="ECO:0008006" key="4">
    <source>
        <dbReference type="Google" id="ProtNLM"/>
    </source>
</evidence>